<evidence type="ECO:0000256" key="8">
    <source>
        <dbReference type="ARBA" id="ARBA00022989"/>
    </source>
</evidence>
<sequence>MPLSPPADRTGVYLAGVVGVGVALALFVLTRSSLPHVGDNIHHLPHGGRYRDGTKSVDYCGPATRYPSSNLLSNRGGFGLLLFVVFLIFLIWLSDNFGNRNRCARCNTIH</sequence>
<evidence type="ECO:0000313" key="14">
    <source>
        <dbReference type="EMBL" id="ACM45999.1"/>
    </source>
</evidence>
<evidence type="ECO:0000256" key="11">
    <source>
        <dbReference type="ARBA" id="ARBA00023184"/>
    </source>
</evidence>
<accession>B9UZ43</accession>
<keyword evidence="7" id="KW-1043">Host membrane</keyword>
<reference evidence="14 15" key="1">
    <citation type="journal article" date="2009" name="Plant Dis.">
        <title>Helleborus net necrosis virus: A New Carlavirus Associated with 'Black Death' of Helleborus spp.</title>
        <authorList>
            <person name="Eastwell K.C."/>
            <person name="duToit L.J."/>
            <person name="Druffel K.L."/>
        </authorList>
    </citation>
    <scope>NUCLEOTIDE SEQUENCE [LARGE SCALE GENOMIC DNA]</scope>
</reference>
<evidence type="ECO:0000313" key="15">
    <source>
        <dbReference type="Proteomes" id="UP000232549"/>
    </source>
</evidence>
<evidence type="ECO:0000256" key="7">
    <source>
        <dbReference type="ARBA" id="ARBA00022870"/>
    </source>
</evidence>
<comment type="function">
    <text evidence="1">Plays a role in viral cell-to-cell propagation, by facilitating genome transport to neighboring plant cells through plasmosdesmata,.</text>
</comment>
<evidence type="ECO:0000256" key="4">
    <source>
        <dbReference type="ARBA" id="ARBA00013304"/>
    </source>
</evidence>
<keyword evidence="11" id="KW-1038">Host endoplasmic reticulum</keyword>
<comment type="subcellular location">
    <subcellularLocation>
        <location evidence="2">Host endoplasmic reticulum membrane</location>
    </subcellularLocation>
</comment>
<keyword evidence="15" id="KW-1185">Reference proteome</keyword>
<evidence type="ECO:0000256" key="6">
    <source>
        <dbReference type="ARBA" id="ARBA00022692"/>
    </source>
</evidence>
<evidence type="ECO:0000256" key="3">
    <source>
        <dbReference type="ARBA" id="ARBA00010321"/>
    </source>
</evidence>
<feature type="transmembrane region" description="Helical" evidence="13">
    <location>
        <begin position="76"/>
        <end position="93"/>
    </location>
</feature>
<keyword evidence="6 13" id="KW-0812">Transmembrane</keyword>
<organism evidence="14 15">
    <name type="scientific">Helleborus mosaic virus</name>
    <dbReference type="NCBI Taxonomy" id="592207"/>
    <lineage>
        <taxon>Viruses</taxon>
        <taxon>Riboviria</taxon>
        <taxon>Orthornavirae</taxon>
        <taxon>Kitrinoviricota</taxon>
        <taxon>Alsuviricetes</taxon>
        <taxon>Tymovirales</taxon>
        <taxon>Betaflexiviridae</taxon>
        <taxon>Quinvirinae</taxon>
        <taxon>Carlavirus</taxon>
        <taxon>Carlavirus hellebori</taxon>
    </lineage>
</organism>
<proteinExistence type="inferred from homology"/>
<dbReference type="EMBL" id="FJ196838">
    <property type="protein sequence ID" value="ACM45999.1"/>
    <property type="molecule type" value="Genomic_RNA"/>
</dbReference>
<dbReference type="InterPro" id="IPR001896">
    <property type="entry name" value="Plant_vir_prot"/>
</dbReference>
<evidence type="ECO:0000256" key="1">
    <source>
        <dbReference type="ARBA" id="ARBA00002252"/>
    </source>
</evidence>
<evidence type="ECO:0000256" key="9">
    <source>
        <dbReference type="ARBA" id="ARBA00023031"/>
    </source>
</evidence>
<dbReference type="RefSeq" id="YP_009664742.1">
    <property type="nucleotide sequence ID" value="NC_043082.1"/>
</dbReference>
<evidence type="ECO:0000256" key="5">
    <source>
        <dbReference type="ARBA" id="ARBA00022448"/>
    </source>
</evidence>
<evidence type="ECO:0000256" key="10">
    <source>
        <dbReference type="ARBA" id="ARBA00023136"/>
    </source>
</evidence>
<protein>
    <recommendedName>
        <fullName evidence="4">Movement protein TGB2</fullName>
    </recommendedName>
    <alternativeName>
        <fullName evidence="12">Triple gene block 2 protein</fullName>
    </alternativeName>
</protein>
<feature type="transmembrane region" description="Helical" evidence="13">
    <location>
        <begin position="12"/>
        <end position="30"/>
    </location>
</feature>
<dbReference type="KEGG" id="vg:40524825"/>
<keyword evidence="9" id="KW-0916">Viral movement protein</keyword>
<dbReference type="Pfam" id="PF01307">
    <property type="entry name" value="Plant_vir_prot"/>
    <property type="match status" value="1"/>
</dbReference>
<dbReference type="GO" id="GO:0044167">
    <property type="term" value="C:host cell endoplasmic reticulum membrane"/>
    <property type="evidence" value="ECO:0007669"/>
    <property type="project" value="UniProtKB-SubCell"/>
</dbReference>
<evidence type="ECO:0000256" key="12">
    <source>
        <dbReference type="ARBA" id="ARBA00032240"/>
    </source>
</evidence>
<name>B9UZ43_9VIRU</name>
<dbReference type="GeneID" id="40524825"/>
<dbReference type="GO" id="GO:0046740">
    <property type="term" value="P:transport of virus in host, cell to cell"/>
    <property type="evidence" value="ECO:0007669"/>
    <property type="project" value="UniProtKB-KW"/>
</dbReference>
<keyword evidence="8 13" id="KW-1133">Transmembrane helix</keyword>
<keyword evidence="5" id="KW-0813">Transport</keyword>
<keyword evidence="10 13" id="KW-0472">Membrane</keyword>
<evidence type="ECO:0000256" key="13">
    <source>
        <dbReference type="SAM" id="Phobius"/>
    </source>
</evidence>
<evidence type="ECO:0000256" key="2">
    <source>
        <dbReference type="ARBA" id="ARBA00004625"/>
    </source>
</evidence>
<comment type="similarity">
    <text evidence="3">Belongs to the Tymovirales TGBp2 protein family.</text>
</comment>
<dbReference type="Proteomes" id="UP000232549">
    <property type="component" value="Segment"/>
</dbReference>